<organism evidence="4 5">
    <name type="scientific">Listeria floridensis FSL S10-1187</name>
    <dbReference type="NCBI Taxonomy" id="1265817"/>
    <lineage>
        <taxon>Bacteria</taxon>
        <taxon>Bacillati</taxon>
        <taxon>Bacillota</taxon>
        <taxon>Bacilli</taxon>
        <taxon>Bacillales</taxon>
        <taxon>Listeriaceae</taxon>
        <taxon>Listeria</taxon>
    </lineage>
</organism>
<dbReference type="Proteomes" id="UP000019249">
    <property type="component" value="Unassembled WGS sequence"/>
</dbReference>
<sequence length="187" mass="22133">MTDKRIQKTKRAFYQAFLELLDTKNVEQITVSDLVKQADVNRTTFYRHYREKEDLLNEMIADVLADLRRAYNEPYQAEAHFSVHQLQPDMIKIFDHVEKNQKFYHHVITSKIGPGFQNEVCNVIKKLTLRDALHFDHSADAPNLELLASYQSHAIFGMIVYWVETNFHDSKEYMAEQLFLILKLKRL</sequence>
<dbReference type="PANTHER" id="PTHR43479:SF7">
    <property type="entry name" value="TETR-FAMILY TRANSCRIPTIONAL REGULATOR"/>
    <property type="match status" value="1"/>
</dbReference>
<protein>
    <submittedName>
        <fullName evidence="4">TetR family transcriptional regulator</fullName>
    </submittedName>
</protein>
<dbReference type="InterPro" id="IPR039532">
    <property type="entry name" value="TetR_C_Firmicutes"/>
</dbReference>
<dbReference type="SUPFAM" id="SSF46689">
    <property type="entry name" value="Homeodomain-like"/>
    <property type="match status" value="1"/>
</dbReference>
<evidence type="ECO:0000256" key="2">
    <source>
        <dbReference type="PROSITE-ProRule" id="PRU00335"/>
    </source>
</evidence>
<reference evidence="4 5" key="1">
    <citation type="journal article" date="2014" name="Int. J. Syst. Evol. Microbiol.">
        <title>Listeria floridensis sp. nov., Listeria aquatica sp. nov., Listeria cornellensis sp. nov., Listeria riparia sp. nov. and Listeria grandensis sp. nov., from agricultural and natural environments.</title>
        <authorList>
            <person name="den Bakker H.C."/>
            <person name="Warchocki S."/>
            <person name="Wright E.M."/>
            <person name="Allred A.F."/>
            <person name="Ahlstrom C."/>
            <person name="Manuel C.S."/>
            <person name="Stasiewicz M.J."/>
            <person name="Burrell A."/>
            <person name="Roof S."/>
            <person name="Strawn L."/>
            <person name="Fortes E.D."/>
            <person name="Nightingale K.K."/>
            <person name="Kephart D."/>
            <person name="Wiedmann M."/>
        </authorList>
    </citation>
    <scope>NUCLEOTIDE SEQUENCE [LARGE SCALE GENOMIC DNA]</scope>
    <source>
        <strain evidence="4 5">FSL S10-1187</strain>
    </source>
</reference>
<evidence type="ECO:0000259" key="3">
    <source>
        <dbReference type="PROSITE" id="PS50977"/>
    </source>
</evidence>
<dbReference type="InterPro" id="IPR050624">
    <property type="entry name" value="HTH-type_Tx_Regulator"/>
</dbReference>
<keyword evidence="1 2" id="KW-0238">DNA-binding</keyword>
<dbReference type="InterPro" id="IPR001647">
    <property type="entry name" value="HTH_TetR"/>
</dbReference>
<dbReference type="PROSITE" id="PS50977">
    <property type="entry name" value="HTH_TETR_2"/>
    <property type="match status" value="1"/>
</dbReference>
<feature type="DNA-binding region" description="H-T-H motif" evidence="2">
    <location>
        <begin position="30"/>
        <end position="49"/>
    </location>
</feature>
<feature type="domain" description="HTH tetR-type" evidence="3">
    <location>
        <begin position="7"/>
        <end position="67"/>
    </location>
</feature>
<evidence type="ECO:0000313" key="5">
    <source>
        <dbReference type="Proteomes" id="UP000019249"/>
    </source>
</evidence>
<dbReference type="RefSeq" id="WP_036095526.1">
    <property type="nucleotide sequence ID" value="NZ_AODF01000001.1"/>
</dbReference>
<dbReference type="InterPro" id="IPR009057">
    <property type="entry name" value="Homeodomain-like_sf"/>
</dbReference>
<keyword evidence="5" id="KW-1185">Reference proteome</keyword>
<dbReference type="EMBL" id="AODF01000001">
    <property type="protein sequence ID" value="EUJ33670.1"/>
    <property type="molecule type" value="Genomic_DNA"/>
</dbReference>
<comment type="caution">
    <text evidence="4">The sequence shown here is derived from an EMBL/GenBank/DDBJ whole genome shotgun (WGS) entry which is preliminary data.</text>
</comment>
<proteinExistence type="predicted"/>
<dbReference type="PANTHER" id="PTHR43479">
    <property type="entry name" value="ACREF/ENVCD OPERON REPRESSOR-RELATED"/>
    <property type="match status" value="1"/>
</dbReference>
<name>A0ABN0RIF6_9LIST</name>
<dbReference type="Gene3D" id="1.10.357.10">
    <property type="entry name" value="Tetracycline Repressor, domain 2"/>
    <property type="match status" value="1"/>
</dbReference>
<accession>A0ABN0RIF6</accession>
<dbReference type="Pfam" id="PF00440">
    <property type="entry name" value="TetR_N"/>
    <property type="match status" value="1"/>
</dbReference>
<evidence type="ECO:0000313" key="4">
    <source>
        <dbReference type="EMBL" id="EUJ33670.1"/>
    </source>
</evidence>
<dbReference type="Pfam" id="PF14278">
    <property type="entry name" value="TetR_C_8"/>
    <property type="match status" value="1"/>
</dbReference>
<evidence type="ECO:0000256" key="1">
    <source>
        <dbReference type="ARBA" id="ARBA00023125"/>
    </source>
</evidence>
<gene>
    <name evidence="4" type="ORF">MFLO_00430</name>
</gene>